<keyword evidence="3" id="KW-1185">Reference proteome</keyword>
<dbReference type="AlphaFoldDB" id="A0A2T1DB56"/>
<dbReference type="STRING" id="1920490.GCA_001895925_00499"/>
<reference evidence="2 3" key="2">
    <citation type="submission" date="2018-03" db="EMBL/GenBank/DDBJ databases">
        <title>The ancient ancestry and fast evolution of plastids.</title>
        <authorList>
            <person name="Moore K.R."/>
            <person name="Magnabosco C."/>
            <person name="Momper L."/>
            <person name="Gold D.A."/>
            <person name="Bosak T."/>
            <person name="Fournier G.P."/>
        </authorList>
    </citation>
    <scope>NUCLEOTIDE SEQUENCE [LARGE SCALE GENOMIC DNA]</scope>
    <source>
        <strain evidence="2 3">ULC007</strain>
    </source>
</reference>
<dbReference type="EMBL" id="PVWG01000024">
    <property type="protein sequence ID" value="PSB17728.1"/>
    <property type="molecule type" value="Genomic_DNA"/>
</dbReference>
<dbReference type="NCBIfam" id="NF045624">
    <property type="entry name" value="filament_FraC"/>
    <property type="match status" value="1"/>
</dbReference>
<sequence length="180" mass="20098">MSSFDVLPLRAVLFQLLFLVTAIALESMVLRNRLGIGRKISIQFAATTNLLSTVIGWMLFFIVEPLLSPELRSQLISYIFFDLTTNPPLLIGLAFISFIATFLVKLEGITWLELLLGMKKDVETEARATAKFQGRRAQRAAFATVPNRPLAVLWANAISFSAITLLIGIRLLFDQTFGTF</sequence>
<organism evidence="2 3">
    <name type="scientific">Phormidesmis priestleyi ULC007</name>
    <dbReference type="NCBI Taxonomy" id="1920490"/>
    <lineage>
        <taxon>Bacteria</taxon>
        <taxon>Bacillati</taxon>
        <taxon>Cyanobacteriota</taxon>
        <taxon>Cyanophyceae</taxon>
        <taxon>Leptolyngbyales</taxon>
        <taxon>Leptolyngbyaceae</taxon>
        <taxon>Phormidesmis</taxon>
    </lineage>
</organism>
<dbReference type="Proteomes" id="UP000238634">
    <property type="component" value="Unassembled WGS sequence"/>
</dbReference>
<gene>
    <name evidence="2" type="ORF">C7B65_17620</name>
</gene>
<feature type="transmembrane region" description="Helical" evidence="1">
    <location>
        <begin position="12"/>
        <end position="30"/>
    </location>
</feature>
<feature type="transmembrane region" description="Helical" evidence="1">
    <location>
        <begin position="151"/>
        <end position="173"/>
    </location>
</feature>
<keyword evidence="1" id="KW-0472">Membrane</keyword>
<name>A0A2T1DB56_9CYAN</name>
<protein>
    <submittedName>
        <fullName evidence="2">Filament integrity protein fraC</fullName>
    </submittedName>
</protein>
<dbReference type="InterPro" id="IPR054663">
    <property type="entry name" value="FraC"/>
</dbReference>
<keyword evidence="1" id="KW-0812">Transmembrane</keyword>
<accession>A0A2T1DB56</accession>
<evidence type="ECO:0000313" key="3">
    <source>
        <dbReference type="Proteomes" id="UP000238634"/>
    </source>
</evidence>
<dbReference type="Pfam" id="PF24301">
    <property type="entry name" value="FraC"/>
    <property type="match status" value="1"/>
</dbReference>
<feature type="transmembrane region" description="Helical" evidence="1">
    <location>
        <begin position="42"/>
        <end position="63"/>
    </location>
</feature>
<evidence type="ECO:0000313" key="2">
    <source>
        <dbReference type="EMBL" id="PSB17728.1"/>
    </source>
</evidence>
<feature type="transmembrane region" description="Helical" evidence="1">
    <location>
        <begin position="75"/>
        <end position="104"/>
    </location>
</feature>
<dbReference type="OrthoDB" id="454780at2"/>
<keyword evidence="1" id="KW-1133">Transmembrane helix</keyword>
<evidence type="ECO:0000256" key="1">
    <source>
        <dbReference type="SAM" id="Phobius"/>
    </source>
</evidence>
<reference evidence="2 3" key="1">
    <citation type="submission" date="2018-02" db="EMBL/GenBank/DDBJ databases">
        <authorList>
            <person name="Cohen D.B."/>
            <person name="Kent A.D."/>
        </authorList>
    </citation>
    <scope>NUCLEOTIDE SEQUENCE [LARGE SCALE GENOMIC DNA]</scope>
    <source>
        <strain evidence="2 3">ULC007</strain>
    </source>
</reference>
<comment type="caution">
    <text evidence="2">The sequence shown here is derived from an EMBL/GenBank/DDBJ whole genome shotgun (WGS) entry which is preliminary data.</text>
</comment>
<proteinExistence type="predicted"/>
<dbReference type="RefSeq" id="WP_073072962.1">
    <property type="nucleotide sequence ID" value="NZ_MPPI01000020.1"/>
</dbReference>